<proteinExistence type="predicted"/>
<dbReference type="VEuPathDB" id="FungiDB:RhiirFUN_004328"/>
<organism evidence="2 3">
    <name type="scientific">Rhizophagus irregularis</name>
    <dbReference type="NCBI Taxonomy" id="588596"/>
    <lineage>
        <taxon>Eukaryota</taxon>
        <taxon>Fungi</taxon>
        <taxon>Fungi incertae sedis</taxon>
        <taxon>Mucoromycota</taxon>
        <taxon>Glomeromycotina</taxon>
        <taxon>Glomeromycetes</taxon>
        <taxon>Glomerales</taxon>
        <taxon>Glomeraceae</taxon>
        <taxon>Rhizophagus</taxon>
    </lineage>
</organism>
<feature type="chain" id="PRO_5014903333" evidence="1">
    <location>
        <begin position="20"/>
        <end position="213"/>
    </location>
</feature>
<dbReference type="VEuPathDB" id="FungiDB:FUN_024428"/>
<name>A0A2N0SDQ7_9GLOM</name>
<protein>
    <submittedName>
        <fullName evidence="2">Uncharacterized protein</fullName>
    </submittedName>
</protein>
<evidence type="ECO:0000256" key="1">
    <source>
        <dbReference type="SAM" id="SignalP"/>
    </source>
</evidence>
<accession>A0A2N0SDQ7</accession>
<comment type="caution">
    <text evidence="2">The sequence shown here is derived from an EMBL/GenBank/DDBJ whole genome shotgun (WGS) entry which is preliminary data.</text>
</comment>
<evidence type="ECO:0000313" key="2">
    <source>
        <dbReference type="EMBL" id="PKC73677.1"/>
    </source>
</evidence>
<evidence type="ECO:0000313" key="3">
    <source>
        <dbReference type="Proteomes" id="UP000232688"/>
    </source>
</evidence>
<feature type="signal peptide" evidence="1">
    <location>
        <begin position="1"/>
        <end position="19"/>
    </location>
</feature>
<dbReference type="AlphaFoldDB" id="A0A2N0SDQ7"/>
<reference evidence="2 3" key="2">
    <citation type="submission" date="2017-10" db="EMBL/GenBank/DDBJ databases">
        <title>Genome analyses suggest a sexual origin of heterokaryosis in a supposedly ancient asexual fungus.</title>
        <authorList>
            <person name="Corradi N."/>
            <person name="Sedzielewska K."/>
            <person name="Noel J."/>
            <person name="Charron P."/>
            <person name="Farinelli L."/>
            <person name="Marton T."/>
            <person name="Kruger M."/>
            <person name="Pelin A."/>
            <person name="Brachmann A."/>
            <person name="Corradi N."/>
        </authorList>
    </citation>
    <scope>NUCLEOTIDE SEQUENCE [LARGE SCALE GENOMIC DNA]</scope>
    <source>
        <strain evidence="2 3">A1</strain>
    </source>
</reference>
<gene>
    <name evidence="2" type="ORF">RhiirA1_530244</name>
</gene>
<dbReference type="Proteomes" id="UP000232688">
    <property type="component" value="Unassembled WGS sequence"/>
</dbReference>
<dbReference type="VEuPathDB" id="FungiDB:RhiirA1_530244"/>
<keyword evidence="1" id="KW-0732">Signal</keyword>
<reference evidence="2 3" key="1">
    <citation type="submission" date="2017-10" db="EMBL/GenBank/DDBJ databases">
        <title>Extensive intraspecific genome diversity in a model arbuscular mycorrhizal fungus.</title>
        <authorList>
            <person name="Chen E.C.H."/>
            <person name="Morin E."/>
            <person name="Baudet D."/>
            <person name="Noel J."/>
            <person name="Ndikumana S."/>
            <person name="Charron P."/>
            <person name="St-Onge C."/>
            <person name="Giorgi J."/>
            <person name="Grigoriev I.V."/>
            <person name="Roux C."/>
            <person name="Martin F.M."/>
            <person name="Corradi N."/>
        </authorList>
    </citation>
    <scope>NUCLEOTIDE SEQUENCE [LARGE SCALE GENOMIC DNA]</scope>
    <source>
        <strain evidence="2 3">A1</strain>
    </source>
</reference>
<dbReference type="VEuPathDB" id="FungiDB:RhiirFUN_004327"/>
<dbReference type="EMBL" id="LLXH01000079">
    <property type="protein sequence ID" value="PKC73677.1"/>
    <property type="molecule type" value="Genomic_DNA"/>
</dbReference>
<sequence length="213" mass="24389">MTRNYLYCLISIYCIFVSSQNISSRDTVYILNLKINPSKIYHSKISFIYEELKAFEDKDSACMLPYFHLQLMDKTGKIKYMDFNYTFPEAVCPINMDILPLIDNHVIIVYLKSNNGNANRFVEHKLISIEKSDEEGQYSNMADITTGEVVERKNVSNPTNNTDVDLISCGTCNNKLEFLLKSLPRLNNRSTGYNCPVIETTKPAINEIIDPSI</sequence>